<evidence type="ECO:0000313" key="1">
    <source>
        <dbReference type="EMBL" id="PHV70397.1"/>
    </source>
</evidence>
<dbReference type="EMBL" id="PEDL01000011">
    <property type="protein sequence ID" value="PHV70397.1"/>
    <property type="molecule type" value="Genomic_DNA"/>
</dbReference>
<keyword evidence="2" id="KW-1185">Reference proteome</keyword>
<evidence type="ECO:0000313" key="2">
    <source>
        <dbReference type="Proteomes" id="UP000224460"/>
    </source>
</evidence>
<sequence length="192" mass="21886">MTNKEKYKQAFSTMHISDEFSVEVKKMITTNKKPKLNRLVASIAAFVLIVGSATMAYATDFCGIQRTLQLWIHGEQTNATIQFDGNGNYDLNYIDDEGNSKHQGGGGVAFDVFGNERPLTEEELMEQMAAPDVVYEEDGSVWVYWFNQKIDITDKFENNICYVKLENGDKTLYMTVRYENGYSTSPHKYIIP</sequence>
<dbReference type="Proteomes" id="UP000224460">
    <property type="component" value="Unassembled WGS sequence"/>
</dbReference>
<proteinExistence type="predicted"/>
<comment type="caution">
    <text evidence="1">The sequence shown here is derived from an EMBL/GenBank/DDBJ whole genome shotgun (WGS) entry which is preliminary data.</text>
</comment>
<reference evidence="1" key="1">
    <citation type="submission" date="2017-10" db="EMBL/GenBank/DDBJ databases">
        <title>Genome sequence of cellulolytic Lachnospiraceae bacterium XHS1971 isolated from hotspring sediment.</title>
        <authorList>
            <person name="Vasudevan G."/>
            <person name="Joshi A.J."/>
            <person name="Hivarkar S."/>
            <person name="Lanjekar V.B."/>
            <person name="Dhakephalkar P.K."/>
            <person name="Dagar S."/>
        </authorList>
    </citation>
    <scope>NUCLEOTIDE SEQUENCE</scope>
    <source>
        <strain evidence="1">XHS1971</strain>
    </source>
</reference>
<organism evidence="1 2">
    <name type="scientific">Sporanaerobium hydrogeniformans</name>
    <dbReference type="NCBI Taxonomy" id="3072179"/>
    <lineage>
        <taxon>Bacteria</taxon>
        <taxon>Bacillati</taxon>
        <taxon>Bacillota</taxon>
        <taxon>Clostridia</taxon>
        <taxon>Lachnospirales</taxon>
        <taxon>Lachnospiraceae</taxon>
        <taxon>Sporanaerobium</taxon>
    </lineage>
</organism>
<name>A0AC61DCV1_9FIRM</name>
<gene>
    <name evidence="1" type="ORF">CS063_10990</name>
</gene>
<accession>A0AC61DCV1</accession>
<protein>
    <submittedName>
        <fullName evidence="1">Uncharacterized protein</fullName>
    </submittedName>
</protein>